<organism evidence="4 5">
    <name type="scientific">Sporothrix bragantina</name>
    <dbReference type="NCBI Taxonomy" id="671064"/>
    <lineage>
        <taxon>Eukaryota</taxon>
        <taxon>Fungi</taxon>
        <taxon>Dikarya</taxon>
        <taxon>Ascomycota</taxon>
        <taxon>Pezizomycotina</taxon>
        <taxon>Sordariomycetes</taxon>
        <taxon>Sordariomycetidae</taxon>
        <taxon>Ophiostomatales</taxon>
        <taxon>Ophiostomataceae</taxon>
        <taxon>Sporothrix</taxon>
    </lineage>
</organism>
<evidence type="ECO:0000313" key="5">
    <source>
        <dbReference type="Proteomes" id="UP001642406"/>
    </source>
</evidence>
<keyword evidence="5" id="KW-1185">Reference proteome</keyword>
<dbReference type="SUPFAM" id="SSF51445">
    <property type="entry name" value="(Trans)glycosidases"/>
    <property type="match status" value="1"/>
</dbReference>
<dbReference type="InterPro" id="IPR017853">
    <property type="entry name" value="GH"/>
</dbReference>
<dbReference type="Proteomes" id="UP001642406">
    <property type="component" value="Unassembled WGS sequence"/>
</dbReference>
<feature type="region of interest" description="Disordered" evidence="2">
    <location>
        <begin position="459"/>
        <end position="482"/>
    </location>
</feature>
<evidence type="ECO:0000256" key="2">
    <source>
        <dbReference type="SAM" id="MobiDB-lite"/>
    </source>
</evidence>
<comment type="caution">
    <text evidence="4">The sequence shown here is derived from an EMBL/GenBank/DDBJ whole genome shotgun (WGS) entry which is preliminary data.</text>
</comment>
<name>A0ABP0BFZ1_9PEZI</name>
<keyword evidence="1" id="KW-0326">Glycosidase</keyword>
<feature type="compositionally biased region" description="Basic and acidic residues" evidence="2">
    <location>
        <begin position="464"/>
        <end position="482"/>
    </location>
</feature>
<dbReference type="Pfam" id="PF02836">
    <property type="entry name" value="Glyco_hydro_2_C"/>
    <property type="match status" value="1"/>
</dbReference>
<gene>
    <name evidence="4" type="ORF">SBRCBS47491_003529</name>
</gene>
<dbReference type="Gene3D" id="3.20.20.80">
    <property type="entry name" value="Glycosidases"/>
    <property type="match status" value="1"/>
</dbReference>
<keyword evidence="1" id="KW-0378">Hydrolase</keyword>
<evidence type="ECO:0000256" key="1">
    <source>
        <dbReference type="ARBA" id="ARBA00023295"/>
    </source>
</evidence>
<accession>A0ABP0BFZ1</accession>
<feature type="domain" description="Glycoside hydrolase family 2 catalytic" evidence="3">
    <location>
        <begin position="17"/>
        <end position="93"/>
    </location>
</feature>
<dbReference type="PANTHER" id="PTHR43730">
    <property type="entry name" value="BETA-MANNOSIDASE"/>
    <property type="match status" value="1"/>
</dbReference>
<dbReference type="InterPro" id="IPR050887">
    <property type="entry name" value="Beta-mannosidase_GH2"/>
</dbReference>
<evidence type="ECO:0000313" key="4">
    <source>
        <dbReference type="EMBL" id="CAK7218512.1"/>
    </source>
</evidence>
<protein>
    <recommendedName>
        <fullName evidence="3">Glycoside hydrolase family 2 catalytic domain-containing protein</fullName>
    </recommendedName>
</protein>
<dbReference type="InterPro" id="IPR006103">
    <property type="entry name" value="Glyco_hydro_2_cat"/>
</dbReference>
<sequence length="482" mass="54993">MVRVWGGGIYEFDAFYDACDQHGILVWQDFAFACASYPASDPDFLQSVEIEARQNVARLQRHPSLVIWAGNNEDYQIKEHYDLQYEPTVLDPQKWLQSKFPARFVYESLLPRIVLEEYGVPEGGQAVTYQPGSPYGDARSTTLKVDPTIGDIHQWNVWHGSMKPYQEYPAMGGRFVSEFGMQAYPHFDTLRRTISNENRLGSEGQLWPGSATMDVRNKATGHHFRLLKYVVENFRIRELDNPITFGHITQIMQADAVAHAYRGWRRLWKDRQCGGALIWQLNDCWPTISWSVVDYYGVPKPALYAIKRALSPLAVAVQRNFHDWTTRRAGGVWQRDTGHVEPHLSSLVHYSVWVASSKLTKEKHCRTVVRFISIDTGKDLVPKIEIQHSVLPNTTTALLTNTSVLTEVQEAALQKPKAAATKKQPEKDQQKSVSDAAENEGETESWAFLDHEKLASLRRAAKAARKEEDYQSVTSDDRARFH</sequence>
<proteinExistence type="predicted"/>
<feature type="region of interest" description="Disordered" evidence="2">
    <location>
        <begin position="416"/>
        <end position="447"/>
    </location>
</feature>
<dbReference type="EMBL" id="CAWUHC010000024">
    <property type="protein sequence ID" value="CAK7218512.1"/>
    <property type="molecule type" value="Genomic_DNA"/>
</dbReference>
<dbReference type="PANTHER" id="PTHR43730:SF1">
    <property type="entry name" value="BETA-MANNOSIDASE"/>
    <property type="match status" value="1"/>
</dbReference>
<evidence type="ECO:0000259" key="3">
    <source>
        <dbReference type="Pfam" id="PF02836"/>
    </source>
</evidence>
<reference evidence="4 5" key="1">
    <citation type="submission" date="2024-01" db="EMBL/GenBank/DDBJ databases">
        <authorList>
            <person name="Allen C."/>
            <person name="Tagirdzhanova G."/>
        </authorList>
    </citation>
    <scope>NUCLEOTIDE SEQUENCE [LARGE SCALE GENOMIC DNA]</scope>
</reference>